<dbReference type="InterPro" id="IPR013783">
    <property type="entry name" value="Ig-like_fold"/>
</dbReference>
<comment type="caution">
    <text evidence="1">The sequence shown here is derived from an EMBL/GenBank/DDBJ whole genome shotgun (WGS) entry which is preliminary data.</text>
</comment>
<sequence>ANGCSASATTVVTINQILPPTITPPNTLVVCSPSTLTLTASNCAGTVTWSEGGATGTSLTLNAVGTYSISATCSVNGCISEASTIITGLEVKALPVSSATSNSPICAGGSLNLIGSEGETYLWSGPNSYSSTDRNPIILNTVIANAGTYTLTVTSKGCSSTAQTVVAINTIS</sequence>
<proteinExistence type="predicted"/>
<gene>
    <name evidence="1" type="ORF">EGI31_14705</name>
</gene>
<feature type="non-terminal residue" evidence="1">
    <location>
        <position position="172"/>
    </location>
</feature>
<name>A0AAE3KTW4_9BACT</name>
<dbReference type="Gene3D" id="2.60.40.10">
    <property type="entry name" value="Immunoglobulins"/>
    <property type="match status" value="1"/>
</dbReference>
<dbReference type="AlphaFoldDB" id="A0AAE3KTW4"/>
<keyword evidence="2" id="KW-1185">Reference proteome</keyword>
<evidence type="ECO:0000313" key="2">
    <source>
        <dbReference type="Proteomes" id="UP001204144"/>
    </source>
</evidence>
<feature type="non-terminal residue" evidence="1">
    <location>
        <position position="1"/>
    </location>
</feature>
<evidence type="ECO:0008006" key="3">
    <source>
        <dbReference type="Google" id="ProtNLM"/>
    </source>
</evidence>
<dbReference type="Proteomes" id="UP001204144">
    <property type="component" value="Unassembled WGS sequence"/>
</dbReference>
<accession>A0AAE3KTW4</accession>
<evidence type="ECO:0000313" key="1">
    <source>
        <dbReference type="EMBL" id="MCP9764199.1"/>
    </source>
</evidence>
<dbReference type="EMBL" id="RJUF01000100">
    <property type="protein sequence ID" value="MCP9764199.1"/>
    <property type="molecule type" value="Genomic_DNA"/>
</dbReference>
<reference evidence="1 2" key="1">
    <citation type="submission" date="2018-11" db="EMBL/GenBank/DDBJ databases">
        <title>Novel bacteria species description.</title>
        <authorList>
            <person name="Han J.-H."/>
        </authorList>
    </citation>
    <scope>NUCLEOTIDE SEQUENCE [LARGE SCALE GENOMIC DNA]</scope>
    <source>
        <strain evidence="1 2">KCTC23259</strain>
    </source>
</reference>
<organism evidence="1 2">
    <name type="scientific">Lacihabitans soyangensis</name>
    <dbReference type="NCBI Taxonomy" id="869394"/>
    <lineage>
        <taxon>Bacteria</taxon>
        <taxon>Pseudomonadati</taxon>
        <taxon>Bacteroidota</taxon>
        <taxon>Cytophagia</taxon>
        <taxon>Cytophagales</taxon>
        <taxon>Leadbetterellaceae</taxon>
        <taxon>Lacihabitans</taxon>
    </lineage>
</organism>
<protein>
    <recommendedName>
        <fullName evidence="3">Ig-like domain-containing protein</fullName>
    </recommendedName>
</protein>